<dbReference type="InterPro" id="IPR038143">
    <property type="entry name" value="NigD-like_C_dom_sf"/>
</dbReference>
<name>A0A6I6JVP4_9BACT</name>
<gene>
    <name evidence="2" type="ORF">GM418_16310</name>
</gene>
<feature type="domain" description="NigD-like C-terminal" evidence="1">
    <location>
        <begin position="110"/>
        <end position="208"/>
    </location>
</feature>
<reference evidence="2 3" key="1">
    <citation type="submission" date="2019-11" db="EMBL/GenBank/DDBJ databases">
        <authorList>
            <person name="Zheng R.K."/>
            <person name="Sun C.M."/>
        </authorList>
    </citation>
    <scope>NUCLEOTIDE SEQUENCE [LARGE SCALE GENOMIC DNA]</scope>
    <source>
        <strain evidence="2 3">WC007</strain>
    </source>
</reference>
<accession>A0A6I6JVP4</accession>
<evidence type="ECO:0000259" key="1">
    <source>
        <dbReference type="Pfam" id="PF17415"/>
    </source>
</evidence>
<dbReference type="Gene3D" id="2.60.40.2370">
    <property type="entry name" value="NigD-like, C-terminal beta sandwich domain"/>
    <property type="match status" value="1"/>
</dbReference>
<dbReference type="AlphaFoldDB" id="A0A6I6JVP4"/>
<dbReference type="EMBL" id="CP046401">
    <property type="protein sequence ID" value="QGY45178.1"/>
    <property type="molecule type" value="Genomic_DNA"/>
</dbReference>
<dbReference type="RefSeq" id="WP_158868205.1">
    <property type="nucleotide sequence ID" value="NZ_CP046401.1"/>
</dbReference>
<dbReference type="Pfam" id="PF17415">
    <property type="entry name" value="NigD_C"/>
    <property type="match status" value="1"/>
</dbReference>
<evidence type="ECO:0000313" key="2">
    <source>
        <dbReference type="EMBL" id="QGY45178.1"/>
    </source>
</evidence>
<keyword evidence="3" id="KW-1185">Reference proteome</keyword>
<dbReference type="PROSITE" id="PS51257">
    <property type="entry name" value="PROKAR_LIPOPROTEIN"/>
    <property type="match status" value="1"/>
</dbReference>
<protein>
    <recommendedName>
        <fullName evidence="1">NigD-like C-terminal domain-containing protein</fullName>
    </recommendedName>
</protein>
<dbReference type="InterPro" id="IPR035376">
    <property type="entry name" value="NigD_C"/>
</dbReference>
<evidence type="ECO:0000313" key="3">
    <source>
        <dbReference type="Proteomes" id="UP000428260"/>
    </source>
</evidence>
<sequence length="217" mass="24253">MKQLLIPLIFAVFLFASCQQDDEVTLMETGTVVDYAGAASCGIVIELDNGNRIQPLYYPDGFTFTQGQRVLVEYKELPNVIPTCDRGAASDISYVEELNCAPYVDLNFNNYDSLARDPVFVHEAFIDGDCLQIKLSYSGGCQEHTIDLARMHPWVTGSSNIPTLEIRHNANGDMCEALFTKELRFDLTPLKQEGKTEFVLTAKLADGEDYSEIFDLN</sequence>
<dbReference type="Proteomes" id="UP000428260">
    <property type="component" value="Chromosome"/>
</dbReference>
<organism evidence="2 3">
    <name type="scientific">Maribellus comscasis</name>
    <dbReference type="NCBI Taxonomy" id="2681766"/>
    <lineage>
        <taxon>Bacteria</taxon>
        <taxon>Pseudomonadati</taxon>
        <taxon>Bacteroidota</taxon>
        <taxon>Bacteroidia</taxon>
        <taxon>Marinilabiliales</taxon>
        <taxon>Prolixibacteraceae</taxon>
        <taxon>Maribellus</taxon>
    </lineage>
</organism>
<dbReference type="KEGG" id="mcos:GM418_16310"/>
<proteinExistence type="predicted"/>